<dbReference type="SUPFAM" id="SSF46955">
    <property type="entry name" value="Putative DNA-binding domain"/>
    <property type="match status" value="1"/>
</dbReference>
<evidence type="ECO:0000259" key="2">
    <source>
        <dbReference type="PROSITE" id="PS50937"/>
    </source>
</evidence>
<keyword evidence="4" id="KW-1185">Reference proteome</keyword>
<evidence type="ECO:0000313" key="4">
    <source>
        <dbReference type="Proteomes" id="UP000198362"/>
    </source>
</evidence>
<proteinExistence type="predicted"/>
<dbReference type="GO" id="GO:0003700">
    <property type="term" value="F:DNA-binding transcription factor activity"/>
    <property type="evidence" value="ECO:0007669"/>
    <property type="project" value="InterPro"/>
</dbReference>
<dbReference type="Proteomes" id="UP000198362">
    <property type="component" value="Unassembled WGS sequence"/>
</dbReference>
<sequence>MVSMRVQVDLKSTVAIGDLAARFGLATHVLRHWEEMGLLRPTRTGAGRRRYTEADAERIGAILLAKEAGLGLADIRELLGAPGPARRAALRAHRDAVDARIRALTTARDALDHGSRCPADDLTQCPNFAAAVRRRAGGESPPATA</sequence>
<gene>
    <name evidence="3" type="ORF">SAMN05421812_10120</name>
</gene>
<evidence type="ECO:0000313" key="3">
    <source>
        <dbReference type="EMBL" id="SNS58782.1"/>
    </source>
</evidence>
<dbReference type="GO" id="GO:0003677">
    <property type="term" value="F:DNA binding"/>
    <property type="evidence" value="ECO:0007669"/>
    <property type="project" value="UniProtKB-KW"/>
</dbReference>
<dbReference type="EMBL" id="FZPH01000001">
    <property type="protein sequence ID" value="SNS58782.1"/>
    <property type="molecule type" value="Genomic_DNA"/>
</dbReference>
<dbReference type="PROSITE" id="PS50937">
    <property type="entry name" value="HTH_MERR_2"/>
    <property type="match status" value="1"/>
</dbReference>
<dbReference type="AlphaFoldDB" id="A0A239FRD4"/>
<dbReference type="PANTHER" id="PTHR30204:SF93">
    <property type="entry name" value="HTH MERR-TYPE DOMAIN-CONTAINING PROTEIN"/>
    <property type="match status" value="1"/>
</dbReference>
<dbReference type="CDD" id="cd00592">
    <property type="entry name" value="HTH_MerR-like"/>
    <property type="match status" value="1"/>
</dbReference>
<accession>A0A239FRD4</accession>
<reference evidence="3 4" key="1">
    <citation type="submission" date="2017-06" db="EMBL/GenBank/DDBJ databases">
        <authorList>
            <person name="Kim H.J."/>
            <person name="Triplett B.A."/>
        </authorList>
    </citation>
    <scope>NUCLEOTIDE SEQUENCE [LARGE SCALE GENOMIC DNA]</scope>
    <source>
        <strain evidence="3 4">CGMCC 4.5593</strain>
    </source>
</reference>
<keyword evidence="1 3" id="KW-0238">DNA-binding</keyword>
<organism evidence="3 4">
    <name type="scientific">Asanoa hainanensis</name>
    <dbReference type="NCBI Taxonomy" id="560556"/>
    <lineage>
        <taxon>Bacteria</taxon>
        <taxon>Bacillati</taxon>
        <taxon>Actinomycetota</taxon>
        <taxon>Actinomycetes</taxon>
        <taxon>Micromonosporales</taxon>
        <taxon>Micromonosporaceae</taxon>
        <taxon>Asanoa</taxon>
    </lineage>
</organism>
<dbReference type="InterPro" id="IPR000551">
    <property type="entry name" value="MerR-type_HTH_dom"/>
</dbReference>
<name>A0A239FRD4_9ACTN</name>
<dbReference type="PRINTS" id="PR00040">
    <property type="entry name" value="HTHMERR"/>
</dbReference>
<dbReference type="Gene3D" id="1.10.1660.10">
    <property type="match status" value="1"/>
</dbReference>
<dbReference type="InterPro" id="IPR009061">
    <property type="entry name" value="DNA-bd_dom_put_sf"/>
</dbReference>
<dbReference type="Pfam" id="PF13411">
    <property type="entry name" value="MerR_1"/>
    <property type="match status" value="1"/>
</dbReference>
<evidence type="ECO:0000256" key="1">
    <source>
        <dbReference type="ARBA" id="ARBA00023125"/>
    </source>
</evidence>
<dbReference type="PANTHER" id="PTHR30204">
    <property type="entry name" value="REDOX-CYCLING DRUG-SENSING TRANSCRIPTIONAL ACTIVATOR SOXR"/>
    <property type="match status" value="1"/>
</dbReference>
<feature type="domain" description="HTH merR-type" evidence="2">
    <location>
        <begin position="16"/>
        <end position="81"/>
    </location>
</feature>
<dbReference type="SMART" id="SM00422">
    <property type="entry name" value="HTH_MERR"/>
    <property type="match status" value="1"/>
</dbReference>
<dbReference type="InterPro" id="IPR047057">
    <property type="entry name" value="MerR_fam"/>
</dbReference>
<protein>
    <submittedName>
        <fullName evidence="3">DNA-binding transcriptional regulator, MerR family</fullName>
    </submittedName>
</protein>